<gene>
    <name evidence="1" type="ORF">ACHHYP_04642</name>
</gene>
<dbReference type="PANTHER" id="PTHR31691">
    <property type="entry name" value="ROTATIN"/>
    <property type="match status" value="1"/>
</dbReference>
<dbReference type="EMBL" id="JNBR01000043">
    <property type="protein sequence ID" value="OQR99724.1"/>
    <property type="molecule type" value="Genomic_DNA"/>
</dbReference>
<name>A0A1V9ZP05_ACHHY</name>
<comment type="caution">
    <text evidence="1">The sequence shown here is derived from an EMBL/GenBank/DDBJ whole genome shotgun (WGS) entry which is preliminary data.</text>
</comment>
<reference evidence="1 2" key="1">
    <citation type="journal article" date="2014" name="Genome Biol. Evol.">
        <title>The secreted proteins of Achlya hypogyna and Thraustotheca clavata identify the ancestral oomycete secretome and reveal gene acquisitions by horizontal gene transfer.</title>
        <authorList>
            <person name="Misner I."/>
            <person name="Blouin N."/>
            <person name="Leonard G."/>
            <person name="Richards T.A."/>
            <person name="Lane C.E."/>
        </authorList>
    </citation>
    <scope>NUCLEOTIDE SEQUENCE [LARGE SCALE GENOMIC DNA]</scope>
    <source>
        <strain evidence="1 2">ATCC 48635</strain>
    </source>
</reference>
<protein>
    <submittedName>
        <fullName evidence="1">Uncharacterized protein</fullName>
    </submittedName>
</protein>
<dbReference type="PANTHER" id="PTHR31691:SF1">
    <property type="entry name" value="ROTATIN"/>
    <property type="match status" value="1"/>
</dbReference>
<proteinExistence type="predicted"/>
<dbReference type="SUPFAM" id="SSF48371">
    <property type="entry name" value="ARM repeat"/>
    <property type="match status" value="1"/>
</dbReference>
<evidence type="ECO:0000313" key="1">
    <source>
        <dbReference type="EMBL" id="OQR99724.1"/>
    </source>
</evidence>
<dbReference type="GO" id="GO:0005813">
    <property type="term" value="C:centrosome"/>
    <property type="evidence" value="ECO:0007669"/>
    <property type="project" value="InterPro"/>
</dbReference>
<dbReference type="Proteomes" id="UP000243579">
    <property type="component" value="Unassembled WGS sequence"/>
</dbReference>
<dbReference type="GO" id="GO:0036064">
    <property type="term" value="C:ciliary basal body"/>
    <property type="evidence" value="ECO:0007669"/>
    <property type="project" value="InterPro"/>
</dbReference>
<keyword evidence="2" id="KW-1185">Reference proteome</keyword>
<dbReference type="OrthoDB" id="428850at2759"/>
<dbReference type="InterPro" id="IPR030791">
    <property type="entry name" value="Rotatin"/>
</dbReference>
<sequence length="1696" mass="183026">MEAVVRKLAHPIEEIRVRALHAVAAKVDNGLWPSPKSFPPSIQALLADALPPLAGDYPQAASLLQQLALPPSDVPPRRNVLSSSKSVVPTVDSDAVAVRDSVAPQEHTDLEHGWSFPVVTLAEADDQLLFEIEVKLKLQTCPKELLSELRRFQETALVDFPPEIFLQRPAILEYLVHLVQLPLLDPPAGFGHVYYNYVKASPSVALLLTVVDVLQYLVSAWATASRLHAHGTYCTPRTAAGLKYPQFPVKPAVGGWSYAGALHCIATRMLTALAQPHAPQAQLVAAITSLSPALLRDVSDATYDHPRFTALFHGIAAALNPALDGHLLLPLEHWLTRLLRALQPVELAADRIAVPAQLADVVEAMVYATCAGDLLPYVAALRPGTEEKWAHFVRRQALDRACDPFLDDVGALLDGSAVDVAALVVTARDLLDVLRRRDDPRRLPLLAAVAHVIGAAADTAPLAPQLRDLLVELTPLCLDTNAHYDTLRAYLPGPLGTVLAAPEVLLGLCQRLAMAPTLAALWELVDDCFVALDTQLPASVLPFLQHWAYAEMPLSPKHADLQERWARLLHRQELSALDDALLRLRCLFHRSEYIRRAAIAGLNEAFALATTDDVFGGDDFAAALRQYARAHHSPPTVGIPTASKVVEKVAMWNSMLLSTSLDAKIKAAVLKQAAERLCNVGAMDVLVDSGVVATFVATIMSALAELPPTAAAIVLVLDRILSQSAVVRQWFRSNEAWLRVLAECAGSETSLELRSSTYCCLLYITCAREVWTTEATDAVSIPSMLLGTFGLHASVWPTLHFLQTTALLSMMPPTPMDATVPPSKPQSLAWAPSQVSSAFGQLEAASSHRAYLNQLYDLRWRVQLAPDVWAPAVVAHGSALLRLLETYPCSAKDVAALAGLLRFVASVAPQLPDAAAFLTSLLVRLKVHVAPLLRQVDAAHLSLFSATLRVLVALADISRDLALFVAAFVIDTELHTSVLLAWGLAADASVAPPTQLLALRLVVRLTSLSTADVAAWQAFAVGPLRPMLIALLRVHRRGDSFQDKARALRALQCLELSPVEDATDAADTAAIARNFLFDIDARLRALSYLLLARADVDEQIAILARDTLGDATECIAVRQAAGAVVVRTPNVDATPFLHMLKADDSDVHPVLALAFLQLVPLGAPDLATLPWPTLLSLEAHLGSCRHLSMTALGLRKDLVGAFSTLAEEAWCDSHVTSATACIRKALVLLLSSSLPNPAGLLPAITSVLASAEPLQSPFTALVGDIFGFLSEMLHDTSLHLPTVFVRALLGALQRSTADRFTDAHLLALVVVPAAALLPHVLAPMLQCDPTGTTVLCDQIAALLLHLDKATVELVAALAKMLTTLCEGQGVAVPRRDRLVKEMWRRLLATADTMRLHGVSVTSARLYQLHSAVLGAAMLGSDDTLELDLPRHVASIWSALCAPPSKDNEPVAKATLALLCNYVFQNDAAKRSVATCSGLYSLLWDAALDLLGRHPTLVHTVLKAVVLHIDGVLAAMKRGYIGKALQVVDAELLKVTKGTKGVDLHAIGRLIDVLANVASIDDGRQEIGACSRLHDIFMDLLAQPALRRPTVLWIRNMACATVGKSQLAQWRGLLEALVELLDDADAVVLLHASSAIWWLLYNNQRGLALVQAQASWQTRVSEAYAKATAQVAEGRLEEEIEFQLGNIVRLLTAEPSR</sequence>
<dbReference type="GO" id="GO:0044782">
    <property type="term" value="P:cilium organization"/>
    <property type="evidence" value="ECO:0007669"/>
    <property type="project" value="InterPro"/>
</dbReference>
<dbReference type="Gene3D" id="1.25.10.10">
    <property type="entry name" value="Leucine-rich Repeat Variant"/>
    <property type="match status" value="1"/>
</dbReference>
<organism evidence="1 2">
    <name type="scientific">Achlya hypogyna</name>
    <name type="common">Oomycete</name>
    <name type="synonym">Protoachlya hypogyna</name>
    <dbReference type="NCBI Taxonomy" id="1202772"/>
    <lineage>
        <taxon>Eukaryota</taxon>
        <taxon>Sar</taxon>
        <taxon>Stramenopiles</taxon>
        <taxon>Oomycota</taxon>
        <taxon>Saprolegniomycetes</taxon>
        <taxon>Saprolegniales</taxon>
        <taxon>Achlyaceae</taxon>
        <taxon>Achlya</taxon>
    </lineage>
</organism>
<evidence type="ECO:0000313" key="2">
    <source>
        <dbReference type="Proteomes" id="UP000243579"/>
    </source>
</evidence>
<dbReference type="InterPro" id="IPR016024">
    <property type="entry name" value="ARM-type_fold"/>
</dbReference>
<accession>A0A1V9ZP05</accession>
<dbReference type="InterPro" id="IPR011989">
    <property type="entry name" value="ARM-like"/>
</dbReference>